<dbReference type="AlphaFoldDB" id="A0A6J4S6Y7"/>
<organism evidence="1">
    <name type="scientific">uncultured Solirubrobacteraceae bacterium</name>
    <dbReference type="NCBI Taxonomy" id="1162706"/>
    <lineage>
        <taxon>Bacteria</taxon>
        <taxon>Bacillati</taxon>
        <taxon>Actinomycetota</taxon>
        <taxon>Thermoleophilia</taxon>
        <taxon>Solirubrobacterales</taxon>
        <taxon>Solirubrobacteraceae</taxon>
        <taxon>environmental samples</taxon>
    </lineage>
</organism>
<gene>
    <name evidence="1" type="ORF">AVDCRST_MAG53-1061</name>
</gene>
<name>A0A6J4S6Y7_9ACTN</name>
<dbReference type="EMBL" id="CADCVR010000035">
    <property type="protein sequence ID" value="CAA9486860.1"/>
    <property type="molecule type" value="Genomic_DNA"/>
</dbReference>
<protein>
    <submittedName>
        <fullName evidence="1">Uncharacterized protein</fullName>
    </submittedName>
</protein>
<accession>A0A6J4S6Y7</accession>
<proteinExistence type="predicted"/>
<sequence length="115" mass="11734">MSPRGAEGLDLICIGGRKPKGGDTEQVVAPAPAAARRSSTGSSVGSKSDFVARLSELARAAVIKAITTDAPADSAPGPVTAAVALRAVLPQTDVLSEGERGLLREWLARITDASR</sequence>
<evidence type="ECO:0000313" key="1">
    <source>
        <dbReference type="EMBL" id="CAA9486860.1"/>
    </source>
</evidence>
<reference evidence="1" key="1">
    <citation type="submission" date="2020-02" db="EMBL/GenBank/DDBJ databases">
        <authorList>
            <person name="Meier V. D."/>
        </authorList>
    </citation>
    <scope>NUCLEOTIDE SEQUENCE</scope>
    <source>
        <strain evidence="1">AVDCRST_MAG53</strain>
    </source>
</reference>